<feature type="compositionally biased region" description="Basic and acidic residues" evidence="1">
    <location>
        <begin position="23"/>
        <end position="49"/>
    </location>
</feature>
<gene>
    <name evidence="2" type="ORF">B0F90DRAFT_1670651</name>
</gene>
<comment type="caution">
    <text evidence="2">The sequence shown here is derived from an EMBL/GenBank/DDBJ whole genome shotgun (WGS) entry which is preliminary data.</text>
</comment>
<evidence type="ECO:0000313" key="3">
    <source>
        <dbReference type="Proteomes" id="UP001203297"/>
    </source>
</evidence>
<keyword evidence="3" id="KW-1185">Reference proteome</keyword>
<feature type="region of interest" description="Disordered" evidence="1">
    <location>
        <begin position="16"/>
        <end position="61"/>
    </location>
</feature>
<protein>
    <submittedName>
        <fullName evidence="2">Uncharacterized protein</fullName>
    </submittedName>
</protein>
<reference evidence="2" key="1">
    <citation type="journal article" date="2022" name="New Phytol.">
        <title>Evolutionary transition to the ectomycorrhizal habit in the genomes of a hyperdiverse lineage of mushroom-forming fungi.</title>
        <authorList>
            <person name="Looney B."/>
            <person name="Miyauchi S."/>
            <person name="Morin E."/>
            <person name="Drula E."/>
            <person name="Courty P.E."/>
            <person name="Kohler A."/>
            <person name="Kuo A."/>
            <person name="LaButti K."/>
            <person name="Pangilinan J."/>
            <person name="Lipzen A."/>
            <person name="Riley R."/>
            <person name="Andreopoulos W."/>
            <person name="He G."/>
            <person name="Johnson J."/>
            <person name="Nolan M."/>
            <person name="Tritt A."/>
            <person name="Barry K.W."/>
            <person name="Grigoriev I.V."/>
            <person name="Nagy L.G."/>
            <person name="Hibbett D."/>
            <person name="Henrissat B."/>
            <person name="Matheny P.B."/>
            <person name="Labbe J."/>
            <person name="Martin F.M."/>
        </authorList>
    </citation>
    <scope>NUCLEOTIDE SEQUENCE</scope>
    <source>
        <strain evidence="2">BPL690</strain>
    </source>
</reference>
<evidence type="ECO:0000313" key="2">
    <source>
        <dbReference type="EMBL" id="KAI0293897.1"/>
    </source>
</evidence>
<dbReference type="AlphaFoldDB" id="A0AAD4LX11"/>
<name>A0AAD4LX11_9AGAM</name>
<dbReference type="Proteomes" id="UP001203297">
    <property type="component" value="Unassembled WGS sequence"/>
</dbReference>
<proteinExistence type="predicted"/>
<dbReference type="EMBL" id="WTXG01000084">
    <property type="protein sequence ID" value="KAI0293897.1"/>
    <property type="molecule type" value="Genomic_DNA"/>
</dbReference>
<sequence>MQWTITLLLLQKNVPRKNKKAQRVHENEKKKQKEFNGHTVGEKAKRVDEDTSGDEGISSNPQAACNLIKSEDEIDSVISDTREEIFDTGEEMFGSLRTQFRTYHNLKFRGTFTVPNDSLVSDREWIDMIAKEIWKVTGYRFMISVKDHKQLQTGHQMHFWCSQDEARKKKSNVSKALKHVHYFDVTLPPSAMDTIQENVEWLTPAAMAAKVQAAYPLITSAQIHVAWMQMSQIFWHRDHLQLPSTQKLLNEYRDDVDIFLLKNIPEGVDILCWGMKKIERLLHRKIIEVGLDATYNTNLKHLELYSLMAEHDNAGFPMSYCLLSTATSIEQGKRKKALAGWATCIKEAYHINPVFVHKSAWQKKSGTQRSTYAGGTSVKQCRLGWVRENLPQRHTMFSGPT</sequence>
<evidence type="ECO:0000256" key="1">
    <source>
        <dbReference type="SAM" id="MobiDB-lite"/>
    </source>
</evidence>
<accession>A0AAD4LX11</accession>
<organism evidence="2 3">
    <name type="scientific">Multifurca ochricompacta</name>
    <dbReference type="NCBI Taxonomy" id="376703"/>
    <lineage>
        <taxon>Eukaryota</taxon>
        <taxon>Fungi</taxon>
        <taxon>Dikarya</taxon>
        <taxon>Basidiomycota</taxon>
        <taxon>Agaricomycotina</taxon>
        <taxon>Agaricomycetes</taxon>
        <taxon>Russulales</taxon>
        <taxon>Russulaceae</taxon>
        <taxon>Multifurca</taxon>
    </lineage>
</organism>